<dbReference type="RefSeq" id="WP_191162267.1">
    <property type="nucleotide sequence ID" value="NZ_JACWMX010000002.1"/>
</dbReference>
<dbReference type="InterPro" id="IPR028098">
    <property type="entry name" value="Glyco_trans_4-like_N"/>
</dbReference>
<dbReference type="NCBIfam" id="NF046085">
    <property type="entry name" value="XrtY_assoc_Gly1"/>
    <property type="match status" value="1"/>
</dbReference>
<name>A0A926NPX9_9SPHI</name>
<keyword evidence="4" id="KW-1185">Reference proteome</keyword>
<protein>
    <submittedName>
        <fullName evidence="3">Glycosyltransferase</fullName>
    </submittedName>
</protein>
<sequence length="380" mass="42366">MKILHVTAAYKPAFIYGGPTMSVASLCEHLQLNGNQVEVFTTTANGREELPVTPNLQIIVDGVKVTYFKRITKDHTHFSPSLLNALRKRATEFDAIHIHAWWNLVSLLACFISLQKKVPVVLSPRGMLSNYSFGKKNTSVKALIHRLIGKSLLKRTNIHATSFNENTAVKKLGTFKSIATIPNFVQLQGKNAYPAKSRSSTFKLLFFSRIDEKKGLDILLTALKTLSIPYHLTIGGDGKSAYINQLKSLATVNNLADKITWVGFYGDNKFMLLQEHDLMILPSHDENFGNVVIESLSVGTAVLVSKNVGLANYIQSTNLGWVCERTPKAISEAIADIWGNHLKDLDRIAQVAPELVRKDFTGENLLQQYLNLYQKIISNE</sequence>
<dbReference type="EMBL" id="JACWMX010000002">
    <property type="protein sequence ID" value="MBD1392912.1"/>
    <property type="molecule type" value="Genomic_DNA"/>
</dbReference>
<gene>
    <name evidence="3" type="ORF">IDJ76_07375</name>
</gene>
<evidence type="ECO:0000313" key="3">
    <source>
        <dbReference type="EMBL" id="MBD1392912.1"/>
    </source>
</evidence>
<dbReference type="Gene3D" id="3.40.50.2000">
    <property type="entry name" value="Glycogen Phosphorylase B"/>
    <property type="match status" value="2"/>
</dbReference>
<evidence type="ECO:0000259" key="1">
    <source>
        <dbReference type="Pfam" id="PF00534"/>
    </source>
</evidence>
<dbReference type="SUPFAM" id="SSF53756">
    <property type="entry name" value="UDP-Glycosyltransferase/glycogen phosphorylase"/>
    <property type="match status" value="1"/>
</dbReference>
<evidence type="ECO:0000259" key="2">
    <source>
        <dbReference type="Pfam" id="PF13439"/>
    </source>
</evidence>
<dbReference type="Proteomes" id="UP000619078">
    <property type="component" value="Unassembled WGS sequence"/>
</dbReference>
<comment type="caution">
    <text evidence="3">The sequence shown here is derived from an EMBL/GenBank/DDBJ whole genome shotgun (WGS) entry which is preliminary data.</text>
</comment>
<dbReference type="Pfam" id="PF00534">
    <property type="entry name" value="Glycos_transf_1"/>
    <property type="match status" value="1"/>
</dbReference>
<organism evidence="3 4">
    <name type="scientific">Mucilaginibacter glaciei</name>
    <dbReference type="NCBI Taxonomy" id="2772109"/>
    <lineage>
        <taxon>Bacteria</taxon>
        <taxon>Pseudomonadati</taxon>
        <taxon>Bacteroidota</taxon>
        <taxon>Sphingobacteriia</taxon>
        <taxon>Sphingobacteriales</taxon>
        <taxon>Sphingobacteriaceae</taxon>
        <taxon>Mucilaginibacter</taxon>
    </lineage>
</organism>
<dbReference type="PANTHER" id="PTHR12526:SF637">
    <property type="entry name" value="GLYCOSYLTRANSFERASE EPSF-RELATED"/>
    <property type="match status" value="1"/>
</dbReference>
<dbReference type="GO" id="GO:0016757">
    <property type="term" value="F:glycosyltransferase activity"/>
    <property type="evidence" value="ECO:0007669"/>
    <property type="project" value="InterPro"/>
</dbReference>
<evidence type="ECO:0000313" key="4">
    <source>
        <dbReference type="Proteomes" id="UP000619078"/>
    </source>
</evidence>
<feature type="domain" description="Glycosyltransferase subfamily 4-like N-terminal" evidence="2">
    <location>
        <begin position="16"/>
        <end position="187"/>
    </location>
</feature>
<dbReference type="AlphaFoldDB" id="A0A926NPX9"/>
<dbReference type="InterPro" id="IPR001296">
    <property type="entry name" value="Glyco_trans_1"/>
</dbReference>
<dbReference type="Pfam" id="PF13439">
    <property type="entry name" value="Glyco_transf_4"/>
    <property type="match status" value="1"/>
</dbReference>
<feature type="domain" description="Glycosyl transferase family 1" evidence="1">
    <location>
        <begin position="199"/>
        <end position="341"/>
    </location>
</feature>
<reference evidence="3" key="1">
    <citation type="submission" date="2020-09" db="EMBL/GenBank/DDBJ databases">
        <title>Novel species of Mucilaginibacter isolated from a glacier on the Tibetan Plateau.</title>
        <authorList>
            <person name="Liu Q."/>
            <person name="Xin Y.-H."/>
        </authorList>
    </citation>
    <scope>NUCLEOTIDE SEQUENCE</scope>
    <source>
        <strain evidence="3">ZB1P21</strain>
    </source>
</reference>
<accession>A0A926NPX9</accession>
<dbReference type="PANTHER" id="PTHR12526">
    <property type="entry name" value="GLYCOSYLTRANSFERASE"/>
    <property type="match status" value="1"/>
</dbReference>
<proteinExistence type="predicted"/>